<proteinExistence type="predicted"/>
<name>A0A4Q7ZPW3_9ACTN</name>
<dbReference type="EMBL" id="SHKY01000001">
    <property type="protein sequence ID" value="RZU52465.1"/>
    <property type="molecule type" value="Genomic_DNA"/>
</dbReference>
<dbReference type="AlphaFoldDB" id="A0A4Q7ZPW3"/>
<dbReference type="RefSeq" id="WP_130511074.1">
    <property type="nucleotide sequence ID" value="NZ_SHKY01000001.1"/>
</dbReference>
<protein>
    <submittedName>
        <fullName evidence="1">Uncharacterized protein</fullName>
    </submittedName>
</protein>
<keyword evidence="2" id="KW-1185">Reference proteome</keyword>
<accession>A0A4Q7ZPW3</accession>
<organism evidence="1 2">
    <name type="scientific">Krasilnikovia cinnamomea</name>
    <dbReference type="NCBI Taxonomy" id="349313"/>
    <lineage>
        <taxon>Bacteria</taxon>
        <taxon>Bacillati</taxon>
        <taxon>Actinomycetota</taxon>
        <taxon>Actinomycetes</taxon>
        <taxon>Micromonosporales</taxon>
        <taxon>Micromonosporaceae</taxon>
        <taxon>Krasilnikovia</taxon>
    </lineage>
</organism>
<sequence>MVTTSIDWHVTNFCFPGAADGIITCDVWLTLGGVDYPVERWSDFAISVVSSAVTAYTEIADGENEAWSYFFDGSYYLYYRRTEADEPTVYIEANCDRDEDNPVSIAVGEVRLEQLRTALAHVVQEILTAVRGKPYTEKDVEIMDRKMADLNA</sequence>
<reference evidence="1 2" key="1">
    <citation type="submission" date="2019-02" db="EMBL/GenBank/DDBJ databases">
        <title>Sequencing the genomes of 1000 actinobacteria strains.</title>
        <authorList>
            <person name="Klenk H.-P."/>
        </authorList>
    </citation>
    <scope>NUCLEOTIDE SEQUENCE [LARGE SCALE GENOMIC DNA]</scope>
    <source>
        <strain evidence="1 2">DSM 45162</strain>
    </source>
</reference>
<dbReference type="Proteomes" id="UP000292564">
    <property type="component" value="Unassembled WGS sequence"/>
</dbReference>
<comment type="caution">
    <text evidence="1">The sequence shown here is derived from an EMBL/GenBank/DDBJ whole genome shotgun (WGS) entry which is preliminary data.</text>
</comment>
<evidence type="ECO:0000313" key="2">
    <source>
        <dbReference type="Proteomes" id="UP000292564"/>
    </source>
</evidence>
<evidence type="ECO:0000313" key="1">
    <source>
        <dbReference type="EMBL" id="RZU52465.1"/>
    </source>
</evidence>
<dbReference type="OrthoDB" id="3391248at2"/>
<gene>
    <name evidence="1" type="ORF">EV385_4330</name>
</gene>